<accession>A0ACA9S7D4</accession>
<feature type="non-terminal residue" evidence="1">
    <location>
        <position position="67"/>
    </location>
</feature>
<comment type="caution">
    <text evidence="1">The sequence shown here is derived from an EMBL/GenBank/DDBJ whole genome shotgun (WGS) entry which is preliminary data.</text>
</comment>
<keyword evidence="2" id="KW-1185">Reference proteome</keyword>
<evidence type="ECO:0000313" key="1">
    <source>
        <dbReference type="EMBL" id="CAG8830069.1"/>
    </source>
</evidence>
<evidence type="ECO:0000313" key="2">
    <source>
        <dbReference type="Proteomes" id="UP000789920"/>
    </source>
</evidence>
<feature type="non-terminal residue" evidence="1">
    <location>
        <position position="1"/>
    </location>
</feature>
<dbReference type="Proteomes" id="UP000789920">
    <property type="component" value="Unassembled WGS sequence"/>
</dbReference>
<dbReference type="EMBL" id="CAJVQC010098448">
    <property type="protein sequence ID" value="CAG8830069.1"/>
    <property type="molecule type" value="Genomic_DNA"/>
</dbReference>
<reference evidence="1" key="1">
    <citation type="submission" date="2021-06" db="EMBL/GenBank/DDBJ databases">
        <authorList>
            <person name="Kallberg Y."/>
            <person name="Tangrot J."/>
            <person name="Rosling A."/>
        </authorList>
    </citation>
    <scope>NUCLEOTIDE SEQUENCE</scope>
    <source>
        <strain evidence="1">MA461A</strain>
    </source>
</reference>
<protein>
    <submittedName>
        <fullName evidence="1">13346_t:CDS:1</fullName>
    </submittedName>
</protein>
<name>A0ACA9S7D4_9GLOM</name>
<organism evidence="1 2">
    <name type="scientific">Racocetra persica</name>
    <dbReference type="NCBI Taxonomy" id="160502"/>
    <lineage>
        <taxon>Eukaryota</taxon>
        <taxon>Fungi</taxon>
        <taxon>Fungi incertae sedis</taxon>
        <taxon>Mucoromycota</taxon>
        <taxon>Glomeromycotina</taxon>
        <taxon>Glomeromycetes</taxon>
        <taxon>Diversisporales</taxon>
        <taxon>Gigasporaceae</taxon>
        <taxon>Racocetra</taxon>
    </lineage>
</organism>
<gene>
    <name evidence="1" type="ORF">RPERSI_LOCUS27680</name>
</gene>
<sequence>QSTLSVASSHLSTPRANASFIHFFYQDNKTNNTIAYCRLCTQELDELDRIQAQLYPYNKSENSTGNL</sequence>
<proteinExistence type="predicted"/>